<accession>A0ABP5X996</accession>
<dbReference type="Proteomes" id="UP001501638">
    <property type="component" value="Unassembled WGS sequence"/>
</dbReference>
<evidence type="ECO:0000313" key="2">
    <source>
        <dbReference type="EMBL" id="GAA2449252.1"/>
    </source>
</evidence>
<keyword evidence="3" id="KW-1185">Reference proteome</keyword>
<dbReference type="RefSeq" id="WP_344324072.1">
    <property type="nucleotide sequence ID" value="NZ_BAAASZ010000026.1"/>
</dbReference>
<evidence type="ECO:0000256" key="1">
    <source>
        <dbReference type="SAM" id="MobiDB-lite"/>
    </source>
</evidence>
<dbReference type="EMBL" id="BAAASZ010000026">
    <property type="protein sequence ID" value="GAA2449252.1"/>
    <property type="molecule type" value="Genomic_DNA"/>
</dbReference>
<feature type="region of interest" description="Disordered" evidence="1">
    <location>
        <begin position="51"/>
        <end position="71"/>
    </location>
</feature>
<evidence type="ECO:0000313" key="3">
    <source>
        <dbReference type="Proteomes" id="UP001501638"/>
    </source>
</evidence>
<organism evidence="2 3">
    <name type="scientific">Streptomyces macrosporus</name>
    <dbReference type="NCBI Taxonomy" id="44032"/>
    <lineage>
        <taxon>Bacteria</taxon>
        <taxon>Bacillati</taxon>
        <taxon>Actinomycetota</taxon>
        <taxon>Actinomycetes</taxon>
        <taxon>Kitasatosporales</taxon>
        <taxon>Streptomycetaceae</taxon>
        <taxon>Streptomyces</taxon>
    </lineage>
</organism>
<sequence length="98" mass="10332">MTDAFVVGGAGYAAAEVLHHNARYVLPPKPTPTVEPGPVDPEVAALCEGRATPAPTPSVPTPFPRASGDGRAHATVTVVACPRRWPPTVPEDWRADER</sequence>
<proteinExistence type="predicted"/>
<comment type="caution">
    <text evidence="2">The sequence shown here is derived from an EMBL/GenBank/DDBJ whole genome shotgun (WGS) entry which is preliminary data.</text>
</comment>
<feature type="compositionally biased region" description="Pro residues" evidence="1">
    <location>
        <begin position="54"/>
        <end position="63"/>
    </location>
</feature>
<reference evidence="3" key="1">
    <citation type="journal article" date="2019" name="Int. J. Syst. Evol. Microbiol.">
        <title>The Global Catalogue of Microorganisms (GCM) 10K type strain sequencing project: providing services to taxonomists for standard genome sequencing and annotation.</title>
        <authorList>
            <consortium name="The Broad Institute Genomics Platform"/>
            <consortium name="The Broad Institute Genome Sequencing Center for Infectious Disease"/>
            <person name="Wu L."/>
            <person name="Ma J."/>
        </authorList>
    </citation>
    <scope>NUCLEOTIDE SEQUENCE [LARGE SCALE GENOMIC DNA]</scope>
    <source>
        <strain evidence="3">JCM 6305</strain>
    </source>
</reference>
<gene>
    <name evidence="2" type="ORF">GCM10010405_35820</name>
</gene>
<name>A0ABP5X996_9ACTN</name>
<protein>
    <submittedName>
        <fullName evidence="2">Uncharacterized protein</fullName>
    </submittedName>
</protein>